<evidence type="ECO:0000313" key="2">
    <source>
        <dbReference type="Proteomes" id="UP001165092"/>
    </source>
</evidence>
<dbReference type="InterPro" id="IPR032675">
    <property type="entry name" value="LRR_dom_sf"/>
</dbReference>
<dbReference type="AlphaFoldDB" id="A0A9W6P3B6"/>
<protein>
    <submittedName>
        <fullName evidence="1">Uncharacterized protein</fullName>
    </submittedName>
</protein>
<dbReference type="Proteomes" id="UP001165092">
    <property type="component" value="Unassembled WGS sequence"/>
</dbReference>
<sequence>MPIHEHAAVFAGLPVVEFLTTESEISWIPRCDVSPLSGASPALDEFTVRGSAGLGFSPVRHETLRRSALQTGGLPGRVLRGVPAAELPAPHHLELWFGSREYGGDSTRADLAPLLDGALFPNLTSLVLRNADRTDELAAGRSRYPAGTE</sequence>
<proteinExistence type="predicted"/>
<dbReference type="EMBL" id="BSQG01000001">
    <property type="protein sequence ID" value="GLU46510.1"/>
    <property type="molecule type" value="Genomic_DNA"/>
</dbReference>
<organism evidence="1 2">
    <name type="scientific">Nocardiopsis ansamitocini</name>
    <dbReference type="NCBI Taxonomy" id="1670832"/>
    <lineage>
        <taxon>Bacteria</taxon>
        <taxon>Bacillati</taxon>
        <taxon>Actinomycetota</taxon>
        <taxon>Actinomycetes</taxon>
        <taxon>Streptosporangiales</taxon>
        <taxon>Nocardiopsidaceae</taxon>
        <taxon>Nocardiopsis</taxon>
    </lineage>
</organism>
<dbReference type="RefSeq" id="WP_285757355.1">
    <property type="nucleotide sequence ID" value="NZ_BSQG01000001.1"/>
</dbReference>
<keyword evidence="2" id="KW-1185">Reference proteome</keyword>
<dbReference type="Gene3D" id="3.80.10.10">
    <property type="entry name" value="Ribonuclease Inhibitor"/>
    <property type="match status" value="1"/>
</dbReference>
<evidence type="ECO:0000313" key="1">
    <source>
        <dbReference type="EMBL" id="GLU46510.1"/>
    </source>
</evidence>
<name>A0A9W6P3B6_9ACTN</name>
<gene>
    <name evidence="1" type="ORF">Nans01_08610</name>
</gene>
<comment type="caution">
    <text evidence="1">The sequence shown here is derived from an EMBL/GenBank/DDBJ whole genome shotgun (WGS) entry which is preliminary data.</text>
</comment>
<accession>A0A9W6P3B6</accession>
<reference evidence="1" key="1">
    <citation type="submission" date="2023-02" db="EMBL/GenBank/DDBJ databases">
        <title>Nocardiopsis ansamitocini NBRC 112285.</title>
        <authorList>
            <person name="Ichikawa N."/>
            <person name="Sato H."/>
            <person name="Tonouchi N."/>
        </authorList>
    </citation>
    <scope>NUCLEOTIDE SEQUENCE</scope>
    <source>
        <strain evidence="1">NBRC 112285</strain>
    </source>
</reference>